<accession>A0A3B0UVR9</accession>
<name>A0A3B0UVR9_9ZZZZ</name>
<feature type="compositionally biased region" description="Polar residues" evidence="1">
    <location>
        <begin position="354"/>
        <end position="364"/>
    </location>
</feature>
<dbReference type="AlphaFoldDB" id="A0A3B0UVR9"/>
<reference evidence="2" key="1">
    <citation type="submission" date="2018-06" db="EMBL/GenBank/DDBJ databases">
        <authorList>
            <person name="Zhirakovskaya E."/>
        </authorList>
    </citation>
    <scope>NUCLEOTIDE SEQUENCE</scope>
</reference>
<proteinExistence type="predicted"/>
<dbReference type="EMBL" id="UOEU01000057">
    <property type="protein sequence ID" value="VAW30502.1"/>
    <property type="molecule type" value="Genomic_DNA"/>
</dbReference>
<sequence length="364" mass="40883">MIRPFNLRDLPLVHRLSEHGVSLHMESALTKNLHPTRGALFSLVGGDFPTYVWKSDKNGLAGFIQLFLDEENVHAHILYLSSTAENNHVEGTDGTAISNTQSPNGERPYQVNEEAWLPLLDQAVVEAGQRGLHMLVAEVDEVSDELPVLRRAGFVVYTRQDVWVLAGKQTTNSEENKNILRPRHADDDWNIQLLYANTVPRLVQQVEPIPPLHDGSGWVLHEENDLAAFVHVHVGSMATWMRLFIHPSAETDADQIIAAVVRQNPAAADLPIYCCVRRYQSWVQNALERSGFTLWGSQAVMVKHIVQKASKPLPELLAALEAQGISPTAPIIKQYQENGRKKKNGRKKRRQKQPQTQNPILKKS</sequence>
<organism evidence="2">
    <name type="scientific">hydrothermal vent metagenome</name>
    <dbReference type="NCBI Taxonomy" id="652676"/>
    <lineage>
        <taxon>unclassified sequences</taxon>
        <taxon>metagenomes</taxon>
        <taxon>ecological metagenomes</taxon>
    </lineage>
</organism>
<evidence type="ECO:0000256" key="1">
    <source>
        <dbReference type="SAM" id="MobiDB-lite"/>
    </source>
</evidence>
<gene>
    <name evidence="2" type="ORF">MNBD_CHLOROFLEXI01-3058</name>
</gene>
<feature type="region of interest" description="Disordered" evidence="1">
    <location>
        <begin position="331"/>
        <end position="364"/>
    </location>
</feature>
<protein>
    <recommendedName>
        <fullName evidence="3">N-acetyltransferase domain-containing protein</fullName>
    </recommendedName>
</protein>
<evidence type="ECO:0008006" key="3">
    <source>
        <dbReference type="Google" id="ProtNLM"/>
    </source>
</evidence>
<feature type="compositionally biased region" description="Basic residues" evidence="1">
    <location>
        <begin position="340"/>
        <end position="352"/>
    </location>
</feature>
<evidence type="ECO:0000313" key="2">
    <source>
        <dbReference type="EMBL" id="VAW30502.1"/>
    </source>
</evidence>